<proteinExistence type="predicted"/>
<dbReference type="PANTHER" id="PTHR22946:SF12">
    <property type="entry name" value="CONIDIAL PIGMENT BIOSYNTHESIS PROTEIN AYG1 (AFU_ORTHOLOGUE AFUA_2G17550)"/>
    <property type="match status" value="1"/>
</dbReference>
<name>A0ABR3VMH3_HUMIN</name>
<keyword evidence="4" id="KW-1185">Reference proteome</keyword>
<feature type="region of interest" description="Disordered" evidence="2">
    <location>
        <begin position="1"/>
        <end position="20"/>
    </location>
</feature>
<dbReference type="SUPFAM" id="SSF53474">
    <property type="entry name" value="alpha/beta-Hydrolases"/>
    <property type="match status" value="1"/>
</dbReference>
<gene>
    <name evidence="3" type="ORF">VTJ49DRAFT_4136</name>
</gene>
<dbReference type="Pfam" id="PF06500">
    <property type="entry name" value="FrsA-like"/>
    <property type="match status" value="1"/>
</dbReference>
<accession>A0ABR3VMH3</accession>
<evidence type="ECO:0000313" key="4">
    <source>
        <dbReference type="Proteomes" id="UP001583172"/>
    </source>
</evidence>
<dbReference type="InterPro" id="IPR050261">
    <property type="entry name" value="FrsA_esterase"/>
</dbReference>
<dbReference type="Gene3D" id="3.40.50.1820">
    <property type="entry name" value="alpha/beta hydrolase"/>
    <property type="match status" value="1"/>
</dbReference>
<reference evidence="3 4" key="1">
    <citation type="journal article" date="2024" name="Commun. Biol.">
        <title>Comparative genomic analysis of thermophilic fungi reveals convergent evolutionary adaptations and gene losses.</title>
        <authorList>
            <person name="Steindorff A.S."/>
            <person name="Aguilar-Pontes M.V."/>
            <person name="Robinson A.J."/>
            <person name="Andreopoulos B."/>
            <person name="LaButti K."/>
            <person name="Kuo A."/>
            <person name="Mondo S."/>
            <person name="Riley R."/>
            <person name="Otillar R."/>
            <person name="Haridas S."/>
            <person name="Lipzen A."/>
            <person name="Grimwood J."/>
            <person name="Schmutz J."/>
            <person name="Clum A."/>
            <person name="Reid I.D."/>
            <person name="Moisan M.C."/>
            <person name="Butler G."/>
            <person name="Nguyen T.T.M."/>
            <person name="Dewar K."/>
            <person name="Conant G."/>
            <person name="Drula E."/>
            <person name="Henrissat B."/>
            <person name="Hansel C."/>
            <person name="Singer S."/>
            <person name="Hutchinson M.I."/>
            <person name="de Vries R.P."/>
            <person name="Natvig D.O."/>
            <person name="Powell A.J."/>
            <person name="Tsang A."/>
            <person name="Grigoriev I.V."/>
        </authorList>
    </citation>
    <scope>NUCLEOTIDE SEQUENCE [LARGE SCALE GENOMIC DNA]</scope>
    <source>
        <strain evidence="3 4">CBS 620.91</strain>
    </source>
</reference>
<comment type="caution">
    <text evidence="3">The sequence shown here is derived from an EMBL/GenBank/DDBJ whole genome shotgun (WGS) entry which is preliminary data.</text>
</comment>
<dbReference type="InterPro" id="IPR010520">
    <property type="entry name" value="FrsA-like"/>
</dbReference>
<protein>
    <submittedName>
        <fullName evidence="3">Uncharacterized protein</fullName>
    </submittedName>
</protein>
<evidence type="ECO:0000313" key="3">
    <source>
        <dbReference type="EMBL" id="KAL1842807.1"/>
    </source>
</evidence>
<organism evidence="3 4">
    <name type="scientific">Humicola insolens</name>
    <name type="common">Soft-rot fungus</name>
    <dbReference type="NCBI Taxonomy" id="85995"/>
    <lineage>
        <taxon>Eukaryota</taxon>
        <taxon>Fungi</taxon>
        <taxon>Dikarya</taxon>
        <taxon>Ascomycota</taxon>
        <taxon>Pezizomycotina</taxon>
        <taxon>Sordariomycetes</taxon>
        <taxon>Sordariomycetidae</taxon>
        <taxon>Sordariales</taxon>
        <taxon>Chaetomiaceae</taxon>
        <taxon>Mycothermus</taxon>
    </lineage>
</organism>
<evidence type="ECO:0000256" key="1">
    <source>
        <dbReference type="ARBA" id="ARBA00022801"/>
    </source>
</evidence>
<dbReference type="Proteomes" id="UP001583172">
    <property type="component" value="Unassembled WGS sequence"/>
</dbReference>
<dbReference type="InterPro" id="IPR029058">
    <property type="entry name" value="AB_hydrolase_fold"/>
</dbReference>
<sequence length="429" mass="48221">MSPAAKDTPEANSGSQSNKSATRNWIMGAEAFERRMPHHDGIKALWETKWKHPCSLSVYPFHDGAYEDFEPIFRELIEENITTSTSPAYTQTFLPIARLLASHADLAASQGDRALATSLYLRACAVYRIARFPYITSFPAINDKDKWIAWEEQKRTYLKAGQVWEGAKLEEYCVPHRWRKEGDRDGGIWVYVRVPVAEKDGGETGKKVPVVILMTGLDGYRPDNTVRCDEFEKRGWASVVAEIPGTADCPADSSDPEAPDRLWSSLLDWMEEDSRFDMGRVAVWGLSSGGYYAVRIAHTHRERLAGCVAQGAGTHHFFDAEWLDKAEGHEYPFELLPALATKHGFTSVEEYKAKAMKKFSLLENGILDKPSTRLLLINGTHDGLMPIEDSILLFEHGTPKEARFFTGALHMGYPMANSSVYPWLEQVLA</sequence>
<keyword evidence="1" id="KW-0378">Hydrolase</keyword>
<feature type="compositionally biased region" description="Polar residues" evidence="2">
    <location>
        <begin position="10"/>
        <end position="20"/>
    </location>
</feature>
<evidence type="ECO:0000256" key="2">
    <source>
        <dbReference type="SAM" id="MobiDB-lite"/>
    </source>
</evidence>
<dbReference type="PANTHER" id="PTHR22946">
    <property type="entry name" value="DIENELACTONE HYDROLASE DOMAIN-CONTAINING PROTEIN-RELATED"/>
    <property type="match status" value="1"/>
</dbReference>
<dbReference type="EMBL" id="JAZGSY010000032">
    <property type="protein sequence ID" value="KAL1842807.1"/>
    <property type="molecule type" value="Genomic_DNA"/>
</dbReference>